<feature type="domain" description="Cyclin-like" evidence="6">
    <location>
        <begin position="94"/>
        <end position="180"/>
    </location>
</feature>
<dbReference type="SMART" id="SM00385">
    <property type="entry name" value="CYCLIN"/>
    <property type="match status" value="1"/>
</dbReference>
<accession>A0A8X8Y501</accession>
<organism evidence="8">
    <name type="scientific">Salvia splendens</name>
    <name type="common">Scarlet sage</name>
    <dbReference type="NCBI Taxonomy" id="180675"/>
    <lineage>
        <taxon>Eukaryota</taxon>
        <taxon>Viridiplantae</taxon>
        <taxon>Streptophyta</taxon>
        <taxon>Embryophyta</taxon>
        <taxon>Tracheophyta</taxon>
        <taxon>Spermatophyta</taxon>
        <taxon>Magnoliopsida</taxon>
        <taxon>eudicotyledons</taxon>
        <taxon>Gunneridae</taxon>
        <taxon>Pentapetalae</taxon>
        <taxon>asterids</taxon>
        <taxon>lamiids</taxon>
        <taxon>Lamiales</taxon>
        <taxon>Lamiaceae</taxon>
        <taxon>Nepetoideae</taxon>
        <taxon>Mentheae</taxon>
        <taxon>Salviinae</taxon>
        <taxon>Salvia</taxon>
        <taxon>Salvia subgen. Calosphace</taxon>
        <taxon>core Calosphace</taxon>
    </lineage>
</organism>
<evidence type="ECO:0000256" key="3">
    <source>
        <dbReference type="ARBA" id="ARBA00023127"/>
    </source>
</evidence>
<proteinExistence type="inferred from homology"/>
<reference evidence="8" key="1">
    <citation type="submission" date="2018-01" db="EMBL/GenBank/DDBJ databases">
        <authorList>
            <person name="Mao J.F."/>
        </authorList>
    </citation>
    <scope>NUCLEOTIDE SEQUENCE</scope>
    <source>
        <strain evidence="8">Huo1</strain>
        <tissue evidence="8">Leaf</tissue>
    </source>
</reference>
<name>A0A8X8Y501_SALSN</name>
<dbReference type="GO" id="GO:0048316">
    <property type="term" value="P:seed development"/>
    <property type="evidence" value="ECO:0007669"/>
    <property type="project" value="UniProtKB-ARBA"/>
</dbReference>
<dbReference type="SMART" id="SM01332">
    <property type="entry name" value="Cyclin_C"/>
    <property type="match status" value="1"/>
</dbReference>
<keyword evidence="9" id="KW-1185">Reference proteome</keyword>
<dbReference type="Proteomes" id="UP000298416">
    <property type="component" value="Unassembled WGS sequence"/>
</dbReference>
<sequence>MSSNQQHILSVLMAIEQSAEKSFLDATLYCEEEKWADVDEDDDDTLSLSPLLLLEQDLFWEDEELQSLFSKEKQTRPISNHSLSLSPSRKESVHWILKINAHYSFSPLTAILAVNYLDRFLSSLAEDKPWMMHLAALTCLSLAAKLEETHVPLLLDLQVEETKYVFEPKTVQRMELLVLSALEWRMNPVTPVSFLDHIIRRLGLKSHHVHWEFLTPCQNLLLSVSSDPRFTLYLPSVLATATMLHVIHRLEPRRAVEYETQLLGVLKINKEEVDECYEVIQEVLDSISNNGYNNGLKRKICQVPLPGSPDAAILNSDCKKARVHQIRLPSLITHSPSPSLNI</sequence>
<evidence type="ECO:0000256" key="1">
    <source>
        <dbReference type="ARBA" id="ARBA00009065"/>
    </source>
</evidence>
<dbReference type="InterPro" id="IPR006671">
    <property type="entry name" value="Cyclin_N"/>
</dbReference>
<comment type="similarity">
    <text evidence="1">Belongs to the cyclin family. Cyclin D subfamily.</text>
</comment>
<keyword evidence="4" id="KW-0131">Cell cycle</keyword>
<dbReference type="InterPro" id="IPR039361">
    <property type="entry name" value="Cyclin"/>
</dbReference>
<dbReference type="AlphaFoldDB" id="A0A8X8Y501"/>
<dbReference type="CDD" id="cd20544">
    <property type="entry name" value="CYCLIN_AtCycD-like_rpt2"/>
    <property type="match status" value="1"/>
</dbReference>
<dbReference type="FunFam" id="1.10.472.10:FF:000060">
    <property type="entry name" value="D6-type cyclin"/>
    <property type="match status" value="1"/>
</dbReference>
<evidence type="ECO:0000256" key="4">
    <source>
        <dbReference type="ARBA" id="ARBA00023306"/>
    </source>
</evidence>
<dbReference type="Pfam" id="PF00134">
    <property type="entry name" value="Cyclin_N"/>
    <property type="match status" value="1"/>
</dbReference>
<comment type="caution">
    <text evidence="8">The sequence shown here is derived from an EMBL/GenBank/DDBJ whole genome shotgun (WGS) entry which is preliminary data.</text>
</comment>
<dbReference type="InterPro" id="IPR013763">
    <property type="entry name" value="Cyclin-like_dom"/>
</dbReference>
<dbReference type="FunFam" id="1.10.472.10:FF:000070">
    <property type="entry name" value="CYCLIN D32"/>
    <property type="match status" value="1"/>
</dbReference>
<dbReference type="CDD" id="cd20543">
    <property type="entry name" value="CYCLIN_AtCycD-like_rpt1"/>
    <property type="match status" value="1"/>
</dbReference>
<feature type="domain" description="Cyclin C-terminal" evidence="7">
    <location>
        <begin position="189"/>
        <end position="317"/>
    </location>
</feature>
<dbReference type="InterPro" id="IPR036915">
    <property type="entry name" value="Cyclin-like_sf"/>
</dbReference>
<dbReference type="Pfam" id="PF02984">
    <property type="entry name" value="Cyclin_C"/>
    <property type="match status" value="1"/>
</dbReference>
<evidence type="ECO:0000259" key="7">
    <source>
        <dbReference type="SMART" id="SM01332"/>
    </source>
</evidence>
<dbReference type="SUPFAM" id="SSF47954">
    <property type="entry name" value="Cyclin-like"/>
    <property type="match status" value="1"/>
</dbReference>
<dbReference type="PANTHER" id="PTHR10177">
    <property type="entry name" value="CYCLINS"/>
    <property type="match status" value="1"/>
</dbReference>
<keyword evidence="2" id="KW-0132">Cell division</keyword>
<keyword evidence="3 5" id="KW-0195">Cyclin</keyword>
<dbReference type="PROSITE" id="PS00292">
    <property type="entry name" value="CYCLINS"/>
    <property type="match status" value="1"/>
</dbReference>
<evidence type="ECO:0000259" key="6">
    <source>
        <dbReference type="SMART" id="SM00385"/>
    </source>
</evidence>
<dbReference type="GO" id="GO:0051301">
    <property type="term" value="P:cell division"/>
    <property type="evidence" value="ECO:0007669"/>
    <property type="project" value="UniProtKB-KW"/>
</dbReference>
<evidence type="ECO:0000256" key="5">
    <source>
        <dbReference type="RuleBase" id="RU000383"/>
    </source>
</evidence>
<protein>
    <recommendedName>
        <fullName evidence="10">Cyclin D3, plant</fullName>
    </recommendedName>
</protein>
<evidence type="ECO:0000256" key="2">
    <source>
        <dbReference type="ARBA" id="ARBA00022618"/>
    </source>
</evidence>
<dbReference type="GO" id="GO:0010444">
    <property type="term" value="P:guard mother cell differentiation"/>
    <property type="evidence" value="ECO:0007669"/>
    <property type="project" value="UniProtKB-ARBA"/>
</dbReference>
<dbReference type="InterPro" id="IPR048258">
    <property type="entry name" value="Cyclins_cyclin-box"/>
</dbReference>
<evidence type="ECO:0008006" key="10">
    <source>
        <dbReference type="Google" id="ProtNLM"/>
    </source>
</evidence>
<dbReference type="InterPro" id="IPR004367">
    <property type="entry name" value="Cyclin_C-dom"/>
</dbReference>
<evidence type="ECO:0000313" key="9">
    <source>
        <dbReference type="Proteomes" id="UP000298416"/>
    </source>
</evidence>
<gene>
    <name evidence="8" type="ORF">SASPL_115362</name>
</gene>
<dbReference type="EMBL" id="PNBA02000005">
    <property type="protein sequence ID" value="KAG6424939.1"/>
    <property type="molecule type" value="Genomic_DNA"/>
</dbReference>
<dbReference type="Gene3D" id="1.10.472.10">
    <property type="entry name" value="Cyclin-like"/>
    <property type="match status" value="2"/>
</dbReference>
<evidence type="ECO:0000313" key="8">
    <source>
        <dbReference type="EMBL" id="KAG6424939.1"/>
    </source>
</evidence>
<reference evidence="8" key="2">
    <citation type="submission" date="2020-08" db="EMBL/GenBank/DDBJ databases">
        <title>Plant Genome Project.</title>
        <authorList>
            <person name="Zhang R.-G."/>
        </authorList>
    </citation>
    <scope>NUCLEOTIDE SEQUENCE</scope>
    <source>
        <strain evidence="8">Huo1</strain>
        <tissue evidence="8">Leaf</tissue>
    </source>
</reference>